<dbReference type="AlphaFoldDB" id="A0A067JMR9"/>
<dbReference type="GO" id="GO:0005654">
    <property type="term" value="C:nucleoplasm"/>
    <property type="evidence" value="ECO:0007669"/>
    <property type="project" value="TreeGrafter"/>
</dbReference>
<dbReference type="PROSITE" id="PS50053">
    <property type="entry name" value="UBIQUITIN_2"/>
    <property type="match status" value="2"/>
</dbReference>
<dbReference type="GO" id="GO:0031593">
    <property type="term" value="F:polyubiquitin modification-dependent protein binding"/>
    <property type="evidence" value="ECO:0007669"/>
    <property type="project" value="TreeGrafter"/>
</dbReference>
<dbReference type="GO" id="GO:0043130">
    <property type="term" value="F:ubiquitin binding"/>
    <property type="evidence" value="ECO:0007669"/>
    <property type="project" value="TreeGrafter"/>
</dbReference>
<dbReference type="GO" id="GO:0043161">
    <property type="term" value="P:proteasome-mediated ubiquitin-dependent protein catabolic process"/>
    <property type="evidence" value="ECO:0007669"/>
    <property type="project" value="TreeGrafter"/>
</dbReference>
<dbReference type="Pfam" id="PF14560">
    <property type="entry name" value="Ubiquitin_2"/>
    <property type="match status" value="1"/>
</dbReference>
<dbReference type="OrthoDB" id="814657at2759"/>
<reference evidence="2 3" key="1">
    <citation type="journal article" date="2014" name="PLoS ONE">
        <title>Global Analysis of Gene Expression Profiles in Physic Nut (Jatropha curcas L.) Seedlings Exposed to Salt Stress.</title>
        <authorList>
            <person name="Zhang L."/>
            <person name="Zhang C."/>
            <person name="Wu P."/>
            <person name="Chen Y."/>
            <person name="Li M."/>
            <person name="Jiang H."/>
            <person name="Wu G."/>
        </authorList>
    </citation>
    <scope>NUCLEOTIDE SEQUENCE [LARGE SCALE GENOMIC DNA]</scope>
    <source>
        <strain evidence="3">cv. GZQX0401</strain>
        <tissue evidence="2">Young leaves</tissue>
    </source>
</reference>
<evidence type="ECO:0000259" key="1">
    <source>
        <dbReference type="PROSITE" id="PS50053"/>
    </source>
</evidence>
<dbReference type="PANTHER" id="PTHR10621">
    <property type="entry name" value="UV EXCISION REPAIR PROTEIN RAD23"/>
    <property type="match status" value="1"/>
</dbReference>
<dbReference type="Gene3D" id="3.10.20.90">
    <property type="entry name" value="Phosphatidylinositol 3-kinase Catalytic Subunit, Chain A, domain 1"/>
    <property type="match status" value="2"/>
</dbReference>
<sequence>MIFWVEHHSSKYPIDLPNPSIKDIKVDIAKLLDIDVASQKLTYNGIHLENDKLRAEDYGIKDNDHIFLTARTDYFFEANGGHHYMRVWEDQTVSELKKDVWVLTGIPAERMELSYIGYKLQDDQTVGSYQIPEDAIIDVLEWYDMKVMGYNGIYMLKVHKRMTIGQVKHKLHVEYGLDHTKMRIERAYGKGLFRDNEYLSSHPHQVIVALDGGA</sequence>
<feature type="domain" description="Ubiquitin-like" evidence="1">
    <location>
        <begin position="17"/>
        <end position="71"/>
    </location>
</feature>
<protein>
    <recommendedName>
        <fullName evidence="1">Ubiquitin-like domain-containing protein</fullName>
    </recommendedName>
</protein>
<dbReference type="EMBL" id="KK915662">
    <property type="protein sequence ID" value="KDP20799.1"/>
    <property type="molecule type" value="Genomic_DNA"/>
</dbReference>
<dbReference type="PANTHER" id="PTHR10621:SF0">
    <property type="entry name" value="UV EXCISION REPAIR PROTEIN RAD23"/>
    <property type="match status" value="1"/>
</dbReference>
<name>A0A067JMR9_JATCU</name>
<feature type="domain" description="Ubiquitin-like" evidence="1">
    <location>
        <begin position="90"/>
        <end position="140"/>
    </location>
</feature>
<evidence type="ECO:0000313" key="2">
    <source>
        <dbReference type="EMBL" id="KDP20799.1"/>
    </source>
</evidence>
<accession>A0A067JMR9</accession>
<dbReference type="Pfam" id="PF00240">
    <property type="entry name" value="ubiquitin"/>
    <property type="match status" value="2"/>
</dbReference>
<dbReference type="SUPFAM" id="SSF54236">
    <property type="entry name" value="Ubiquitin-like"/>
    <property type="match status" value="2"/>
</dbReference>
<dbReference type="Proteomes" id="UP000027138">
    <property type="component" value="Unassembled WGS sequence"/>
</dbReference>
<dbReference type="GO" id="GO:0070628">
    <property type="term" value="F:proteasome binding"/>
    <property type="evidence" value="ECO:0007669"/>
    <property type="project" value="TreeGrafter"/>
</dbReference>
<dbReference type="InterPro" id="IPR000626">
    <property type="entry name" value="Ubiquitin-like_dom"/>
</dbReference>
<proteinExistence type="predicted"/>
<evidence type="ECO:0000313" key="3">
    <source>
        <dbReference type="Proteomes" id="UP000027138"/>
    </source>
</evidence>
<dbReference type="InterPro" id="IPR029071">
    <property type="entry name" value="Ubiquitin-like_domsf"/>
</dbReference>
<gene>
    <name evidence="2" type="ORF">JCGZ_21270</name>
</gene>
<dbReference type="GO" id="GO:0005829">
    <property type="term" value="C:cytosol"/>
    <property type="evidence" value="ECO:0007669"/>
    <property type="project" value="TreeGrafter"/>
</dbReference>
<dbReference type="SMART" id="SM00213">
    <property type="entry name" value="UBQ"/>
    <property type="match status" value="2"/>
</dbReference>
<keyword evidence="3" id="KW-1185">Reference proteome</keyword>
<dbReference type="CDD" id="cd17039">
    <property type="entry name" value="Ubl_ubiquitin_like"/>
    <property type="match status" value="2"/>
</dbReference>
<organism evidence="2 3">
    <name type="scientific">Jatropha curcas</name>
    <name type="common">Barbados nut</name>
    <dbReference type="NCBI Taxonomy" id="180498"/>
    <lineage>
        <taxon>Eukaryota</taxon>
        <taxon>Viridiplantae</taxon>
        <taxon>Streptophyta</taxon>
        <taxon>Embryophyta</taxon>
        <taxon>Tracheophyta</taxon>
        <taxon>Spermatophyta</taxon>
        <taxon>Magnoliopsida</taxon>
        <taxon>eudicotyledons</taxon>
        <taxon>Gunneridae</taxon>
        <taxon>Pentapetalae</taxon>
        <taxon>rosids</taxon>
        <taxon>fabids</taxon>
        <taxon>Malpighiales</taxon>
        <taxon>Euphorbiaceae</taxon>
        <taxon>Crotonoideae</taxon>
        <taxon>Jatropheae</taxon>
        <taxon>Jatropha</taxon>
    </lineage>
</organism>